<feature type="region of interest" description="Disordered" evidence="1">
    <location>
        <begin position="1"/>
        <end position="32"/>
    </location>
</feature>
<keyword evidence="3" id="KW-1185">Reference proteome</keyword>
<organism evidence="2 3">
    <name type="scientific">Gordonia phage Wojtek</name>
    <dbReference type="NCBI Taxonomy" id="2910758"/>
    <lineage>
        <taxon>Viruses</taxon>
        <taxon>Duplodnaviria</taxon>
        <taxon>Heunggongvirae</taxon>
        <taxon>Uroviricota</taxon>
        <taxon>Caudoviricetes</taxon>
        <taxon>Dovevirinae</taxon>
        <taxon>Lambovirus</taxon>
        <taxon>Lambovirus wojtek</taxon>
    </lineage>
</organism>
<accession>A0AA49GZK5</accession>
<proteinExistence type="predicted"/>
<gene>
    <name evidence="2" type="primary">82</name>
    <name evidence="2" type="ORF">WOJTEK_82</name>
</gene>
<feature type="region of interest" description="Disordered" evidence="1">
    <location>
        <begin position="82"/>
        <end position="137"/>
    </location>
</feature>
<dbReference type="EMBL" id="OL455890">
    <property type="protein sequence ID" value="UJQ86411.1"/>
    <property type="molecule type" value="Genomic_DNA"/>
</dbReference>
<feature type="compositionally biased region" description="Basic and acidic residues" evidence="1">
    <location>
        <begin position="82"/>
        <end position="100"/>
    </location>
</feature>
<sequence>MPGRPRGRLANGPTPSEMSHGRGTRPSIDLFPQPDMDYDILAYKRAVMQTDPTVADAELDFYGDKVNYDEYGRALPTLRERGHTPIVRERGRGEMDDRLDPTNPYLYEQREGTKGADPNESWRNGEVSDPLRVGWEEEQYDPEVNAETAAYKAGVGEQAWLSSMASSFRDTNVRKIKRIGGPPQQHYNPNGEADPRRGSQPWAT</sequence>
<protein>
    <submittedName>
        <fullName evidence="2">Uncharacterized protein</fullName>
    </submittedName>
</protein>
<evidence type="ECO:0000313" key="2">
    <source>
        <dbReference type="EMBL" id="UJQ86411.1"/>
    </source>
</evidence>
<dbReference type="Proteomes" id="UP001201386">
    <property type="component" value="Segment"/>
</dbReference>
<evidence type="ECO:0000313" key="3">
    <source>
        <dbReference type="Proteomes" id="UP001201386"/>
    </source>
</evidence>
<evidence type="ECO:0000256" key="1">
    <source>
        <dbReference type="SAM" id="MobiDB-lite"/>
    </source>
</evidence>
<feature type="region of interest" description="Disordered" evidence="1">
    <location>
        <begin position="172"/>
        <end position="204"/>
    </location>
</feature>
<reference evidence="2 3" key="1">
    <citation type="submission" date="2021-11" db="EMBL/GenBank/DDBJ databases">
        <authorList>
            <person name="Puthoff D.P."/>
            <person name="Dawson N.J."/>
            <person name="McNemar A."/>
            <person name="Wilson J.R."/>
            <person name="Ball S.L."/>
            <person name="Garlena R.A."/>
            <person name="Russell D.A."/>
            <person name="Jacobs-Sera D."/>
            <person name="Hatfull G.F."/>
        </authorList>
    </citation>
    <scope>NUCLEOTIDE SEQUENCE [LARGE SCALE GENOMIC DNA]</scope>
</reference>
<name>A0AA49GZK5_9CAUD</name>